<keyword evidence="2" id="KW-1185">Reference proteome</keyword>
<feature type="non-terminal residue" evidence="1">
    <location>
        <position position="336"/>
    </location>
</feature>
<dbReference type="EMBL" id="CAJVQC010046447">
    <property type="protein sequence ID" value="CAG8783025.1"/>
    <property type="molecule type" value="Genomic_DNA"/>
</dbReference>
<accession>A0ACA9R9C6</accession>
<name>A0ACA9R9C6_9GLOM</name>
<protein>
    <submittedName>
        <fullName evidence="1">10023_t:CDS:1</fullName>
    </submittedName>
</protein>
<reference evidence="1" key="1">
    <citation type="submission" date="2021-06" db="EMBL/GenBank/DDBJ databases">
        <authorList>
            <person name="Kallberg Y."/>
            <person name="Tangrot J."/>
            <person name="Rosling A."/>
        </authorList>
    </citation>
    <scope>NUCLEOTIDE SEQUENCE</scope>
    <source>
        <strain evidence="1">MA461A</strain>
    </source>
</reference>
<proteinExistence type="predicted"/>
<sequence length="336" mass="38146">MSPISLICLVRGQPVTCAFVVDIDGNKYISHLKDAIKKKKSPEYKHIAADKLRLWKIEISDSHDEEIANYSLNSQDELYATKTVSSKNSKKRKESTSQKTASNKKQNKVASPKEVAQPKTTSNTKQNEKSTTASNKKRKEVSPPETEPNSKREKLTSPVTPAKNNNKQGVTETQTGTPQDARLRRLDSILSDLLADVMEDVRMNEDTFTVVPESLNELCQQMENPENRTNLYYFKLGKALQNRLEDLIEKKHKNARELLNTEVSGHFTAGIDFKKEISKAQKVYEIFNDIGEDRIHRVRATPTTISSLTKDDLFHKLWATVKQLPTSTIPEFNENK</sequence>
<gene>
    <name evidence="1" type="ORF">RPERSI_LOCUS17885</name>
</gene>
<organism evidence="1 2">
    <name type="scientific">Racocetra persica</name>
    <dbReference type="NCBI Taxonomy" id="160502"/>
    <lineage>
        <taxon>Eukaryota</taxon>
        <taxon>Fungi</taxon>
        <taxon>Fungi incertae sedis</taxon>
        <taxon>Mucoromycota</taxon>
        <taxon>Glomeromycotina</taxon>
        <taxon>Glomeromycetes</taxon>
        <taxon>Diversisporales</taxon>
        <taxon>Gigasporaceae</taxon>
        <taxon>Racocetra</taxon>
    </lineage>
</organism>
<comment type="caution">
    <text evidence="1">The sequence shown here is derived from an EMBL/GenBank/DDBJ whole genome shotgun (WGS) entry which is preliminary data.</text>
</comment>
<dbReference type="Proteomes" id="UP000789920">
    <property type="component" value="Unassembled WGS sequence"/>
</dbReference>
<evidence type="ECO:0000313" key="1">
    <source>
        <dbReference type="EMBL" id="CAG8783025.1"/>
    </source>
</evidence>
<evidence type="ECO:0000313" key="2">
    <source>
        <dbReference type="Proteomes" id="UP000789920"/>
    </source>
</evidence>